<feature type="compositionally biased region" description="Acidic residues" evidence="1">
    <location>
        <begin position="226"/>
        <end position="248"/>
    </location>
</feature>
<feature type="region of interest" description="Disordered" evidence="1">
    <location>
        <begin position="222"/>
        <end position="304"/>
    </location>
</feature>
<comment type="caution">
    <text evidence="2">The sequence shown here is derived from an EMBL/GenBank/DDBJ whole genome shotgun (WGS) entry which is preliminary data.</text>
</comment>
<proteinExistence type="predicted"/>
<evidence type="ECO:0000256" key="1">
    <source>
        <dbReference type="SAM" id="MobiDB-lite"/>
    </source>
</evidence>
<reference evidence="2" key="1">
    <citation type="journal article" date="2015" name="Nature">
        <title>Complex archaea that bridge the gap between prokaryotes and eukaryotes.</title>
        <authorList>
            <person name="Spang A."/>
            <person name="Saw J.H."/>
            <person name="Jorgensen S.L."/>
            <person name="Zaremba-Niedzwiedzka K."/>
            <person name="Martijn J."/>
            <person name="Lind A.E."/>
            <person name="van Eijk R."/>
            <person name="Schleper C."/>
            <person name="Guy L."/>
            <person name="Ettema T.J."/>
        </authorList>
    </citation>
    <scope>NUCLEOTIDE SEQUENCE</scope>
</reference>
<feature type="non-terminal residue" evidence="2">
    <location>
        <position position="304"/>
    </location>
</feature>
<dbReference type="AlphaFoldDB" id="A0A0F9CEJ3"/>
<gene>
    <name evidence="2" type="ORF">LCGC14_2619230</name>
</gene>
<feature type="compositionally biased region" description="Basic residues" evidence="1">
    <location>
        <begin position="271"/>
        <end position="294"/>
    </location>
</feature>
<organism evidence="2">
    <name type="scientific">marine sediment metagenome</name>
    <dbReference type="NCBI Taxonomy" id="412755"/>
    <lineage>
        <taxon>unclassified sequences</taxon>
        <taxon>metagenomes</taxon>
        <taxon>ecological metagenomes</taxon>
    </lineage>
</organism>
<sequence>MATPEDVRDVLDTRREFSIEIDGETIAYFIANPTGEDIRKADWQYSKIYNQAILDDLLTQAQMIDLLKKQGVISEDYATEVEETRSRLAAEIYKLEALPESSVDADKEEAALSVAATRDELFRLNQRVNGPMGNTCENISEDARVEFLTSRVLQRQDGSKLWEDFDAYLNEENTALSVKARFEVMLWMQGLNSDFLENTPEQQTLREVNQKRVETALSSLKAEREAAEDEEAPKEAEVEILELPEAAEEAPAKTEPAPAVAEEASVAEKPKPKKKGRPKGSKNKKKPRLQRLLRRANGGRFLFP</sequence>
<name>A0A0F9CEJ3_9ZZZZ</name>
<accession>A0A0F9CEJ3</accession>
<feature type="compositionally biased region" description="Low complexity" evidence="1">
    <location>
        <begin position="253"/>
        <end position="264"/>
    </location>
</feature>
<dbReference type="EMBL" id="LAZR01044657">
    <property type="protein sequence ID" value="KKL04121.1"/>
    <property type="molecule type" value="Genomic_DNA"/>
</dbReference>
<evidence type="ECO:0000313" key="2">
    <source>
        <dbReference type="EMBL" id="KKL04121.1"/>
    </source>
</evidence>
<protein>
    <submittedName>
        <fullName evidence="2">Uncharacterized protein</fullName>
    </submittedName>
</protein>